<dbReference type="Proteomes" id="UP000007652">
    <property type="component" value="Unassembled WGS sequence"/>
</dbReference>
<dbReference type="GO" id="GO:0005829">
    <property type="term" value="C:cytosol"/>
    <property type="evidence" value="ECO:0007669"/>
    <property type="project" value="TreeGrafter"/>
</dbReference>
<reference evidence="3 4" key="1">
    <citation type="journal article" date="2011" name="J. Bacteriol.">
        <title>Draft genome sequence of Caloramator australicus strain RC3T, a thermoanaerobe from the Great Artesian Basin of Australia.</title>
        <authorList>
            <person name="Ogg C.D."/>
            <person name="Patel B.K.C."/>
        </authorList>
    </citation>
    <scope>NUCLEOTIDE SEQUENCE [LARGE SCALE GENOMIC DNA]</scope>
    <source>
        <strain evidence="3 4">RC3</strain>
    </source>
</reference>
<dbReference type="InterPro" id="IPR001387">
    <property type="entry name" value="Cro/C1-type_HTH"/>
</dbReference>
<keyword evidence="1" id="KW-0238">DNA-binding</keyword>
<dbReference type="GO" id="GO:0003700">
    <property type="term" value="F:DNA-binding transcription factor activity"/>
    <property type="evidence" value="ECO:0007669"/>
    <property type="project" value="TreeGrafter"/>
</dbReference>
<dbReference type="PANTHER" id="PTHR46797">
    <property type="entry name" value="HTH-TYPE TRANSCRIPTIONAL REGULATOR"/>
    <property type="match status" value="1"/>
</dbReference>
<dbReference type="Pfam" id="PF01381">
    <property type="entry name" value="HTH_3"/>
    <property type="match status" value="1"/>
</dbReference>
<dbReference type="CDD" id="cd00093">
    <property type="entry name" value="HTH_XRE"/>
    <property type="match status" value="1"/>
</dbReference>
<dbReference type="SMART" id="SM00530">
    <property type="entry name" value="HTH_XRE"/>
    <property type="match status" value="1"/>
</dbReference>
<dbReference type="SUPFAM" id="SSF47413">
    <property type="entry name" value="lambda repressor-like DNA-binding domains"/>
    <property type="match status" value="1"/>
</dbReference>
<evidence type="ECO:0000313" key="3">
    <source>
        <dbReference type="EMBL" id="CCJ33851.1"/>
    </source>
</evidence>
<dbReference type="PROSITE" id="PS50943">
    <property type="entry name" value="HTH_CROC1"/>
    <property type="match status" value="1"/>
</dbReference>
<dbReference type="PANTHER" id="PTHR46797:SF1">
    <property type="entry name" value="METHYLPHOSPHONATE SYNTHASE"/>
    <property type="match status" value="1"/>
</dbReference>
<sequence length="124" mass="14138">MDIKKYLGNPYDLIDDIADEEETRYFELDDILVDIATTLINYRINNNLTQKELSQKLGCTQAMVSKLESGEYNPSVEQLWKIASALGLEFKIIFKEKEQSVTIWDITDDNIISSNIEEIVGDAA</sequence>
<name>I7LH95_9CLOT</name>
<comment type="caution">
    <text evidence="3">The sequence shown here is derived from an EMBL/GenBank/DDBJ whole genome shotgun (WGS) entry which is preliminary data.</text>
</comment>
<dbReference type="eggNOG" id="COG1813">
    <property type="taxonomic scope" value="Bacteria"/>
</dbReference>
<dbReference type="GO" id="GO:0003677">
    <property type="term" value="F:DNA binding"/>
    <property type="evidence" value="ECO:0007669"/>
    <property type="project" value="UniProtKB-KW"/>
</dbReference>
<dbReference type="AlphaFoldDB" id="I7LH95"/>
<feature type="domain" description="HTH cro/C1-type" evidence="2">
    <location>
        <begin position="39"/>
        <end position="93"/>
    </location>
</feature>
<gene>
    <name evidence="3" type="ORF">CAAU_1767</name>
</gene>
<dbReference type="InterPro" id="IPR050807">
    <property type="entry name" value="TransReg_Diox_bact_type"/>
</dbReference>
<evidence type="ECO:0000259" key="2">
    <source>
        <dbReference type="PROSITE" id="PS50943"/>
    </source>
</evidence>
<accession>I7LH95</accession>
<evidence type="ECO:0000256" key="1">
    <source>
        <dbReference type="ARBA" id="ARBA00023125"/>
    </source>
</evidence>
<keyword evidence="4" id="KW-1185">Reference proteome</keyword>
<protein>
    <submittedName>
        <fullName evidence="3">COG1396: Predicted transcriptional regulators</fullName>
    </submittedName>
</protein>
<dbReference type="STRING" id="857293.CAAU_1767"/>
<proteinExistence type="predicted"/>
<dbReference type="InterPro" id="IPR010982">
    <property type="entry name" value="Lambda_DNA-bd_dom_sf"/>
</dbReference>
<dbReference type="EMBL" id="CAKP01000096">
    <property type="protein sequence ID" value="CCJ33851.1"/>
    <property type="molecule type" value="Genomic_DNA"/>
</dbReference>
<dbReference type="Gene3D" id="1.10.260.40">
    <property type="entry name" value="lambda repressor-like DNA-binding domains"/>
    <property type="match status" value="1"/>
</dbReference>
<dbReference type="RefSeq" id="WP_008909109.1">
    <property type="nucleotide sequence ID" value="NZ_CAKP01000096.1"/>
</dbReference>
<evidence type="ECO:0000313" key="4">
    <source>
        <dbReference type="Proteomes" id="UP000007652"/>
    </source>
</evidence>
<dbReference type="OrthoDB" id="428540at2"/>
<organism evidence="3 4">
    <name type="scientific">Caloramator australicus RC3</name>
    <dbReference type="NCBI Taxonomy" id="857293"/>
    <lineage>
        <taxon>Bacteria</taxon>
        <taxon>Bacillati</taxon>
        <taxon>Bacillota</taxon>
        <taxon>Clostridia</taxon>
        <taxon>Eubacteriales</taxon>
        <taxon>Clostridiaceae</taxon>
        <taxon>Caloramator</taxon>
    </lineage>
</organism>